<name>A0A3E0H5A6_9GAMM</name>
<proteinExistence type="predicted"/>
<dbReference type="Proteomes" id="UP000256774">
    <property type="component" value="Unassembled WGS sequence"/>
</dbReference>
<gene>
    <name evidence="2" type="ORF">DFR26_1573</name>
</gene>
<sequence length="78" mass="9046">MMTCRDVCQHALMPPQRLTLRQALARFLHLMLCGRCRLALRQFKLMLQTTPQRQDPSPSPAQVKRWLDGVTADREDTP</sequence>
<accession>A0A3E0H5A6</accession>
<dbReference type="EMBL" id="QUNR01000003">
    <property type="protein sequence ID" value="REH37790.1"/>
    <property type="molecule type" value="Genomic_DNA"/>
</dbReference>
<protein>
    <submittedName>
        <fullName evidence="2">Uncharacterized protein</fullName>
    </submittedName>
</protein>
<feature type="compositionally biased region" description="Basic and acidic residues" evidence="1">
    <location>
        <begin position="65"/>
        <end position="78"/>
    </location>
</feature>
<dbReference type="RefSeq" id="WP_116208397.1">
    <property type="nucleotide sequence ID" value="NZ_QUNR01000003.1"/>
</dbReference>
<evidence type="ECO:0000256" key="1">
    <source>
        <dbReference type="SAM" id="MobiDB-lite"/>
    </source>
</evidence>
<reference evidence="2 3" key="1">
    <citation type="submission" date="2018-08" db="EMBL/GenBank/DDBJ databases">
        <title>Genomic Encyclopedia of Type Strains, Phase IV (KMG-IV): sequencing the most valuable type-strain genomes for metagenomic binning, comparative biology and taxonomic classification.</title>
        <authorList>
            <person name="Goeker M."/>
        </authorList>
    </citation>
    <scope>NUCLEOTIDE SEQUENCE [LARGE SCALE GENOMIC DNA]</scope>
    <source>
        <strain evidence="2 3">DSM 26022</strain>
    </source>
</reference>
<keyword evidence="3" id="KW-1185">Reference proteome</keyword>
<comment type="caution">
    <text evidence="2">The sequence shown here is derived from an EMBL/GenBank/DDBJ whole genome shotgun (WGS) entry which is preliminary data.</text>
</comment>
<evidence type="ECO:0000313" key="3">
    <source>
        <dbReference type="Proteomes" id="UP000256774"/>
    </source>
</evidence>
<organism evidence="2 3">
    <name type="scientific">Paraperlucidibaca baekdonensis</name>
    <dbReference type="NCBI Taxonomy" id="748120"/>
    <lineage>
        <taxon>Bacteria</taxon>
        <taxon>Pseudomonadati</taxon>
        <taxon>Pseudomonadota</taxon>
        <taxon>Gammaproteobacteria</taxon>
        <taxon>Moraxellales</taxon>
        <taxon>Moraxellaceae</taxon>
        <taxon>Paraperlucidibaca</taxon>
    </lineage>
</organism>
<dbReference type="OrthoDB" id="8374021at2"/>
<feature type="region of interest" description="Disordered" evidence="1">
    <location>
        <begin position="49"/>
        <end position="78"/>
    </location>
</feature>
<dbReference type="AlphaFoldDB" id="A0A3E0H5A6"/>
<evidence type="ECO:0000313" key="2">
    <source>
        <dbReference type="EMBL" id="REH37790.1"/>
    </source>
</evidence>